<dbReference type="Gene3D" id="3.40.50.1110">
    <property type="entry name" value="SGNH hydrolase"/>
    <property type="match status" value="1"/>
</dbReference>
<keyword evidence="1" id="KW-1133">Transmembrane helix</keyword>
<sequence length="487" mass="54811">MNQPKSYFFQSLAIIAISIVAFIVFKSFLPKKLFTETGGNSKNVVIDSLLLEAIEKDSIDRGEADTISKQPIQFKAVDGIVFPTETFQDYKGFQHLVGFFEKLFQLETNKEGKVRIAYFGDSMTDGDMIVQDFRSNFQNRFGGNGVGFVNITSESAASRGSIKHEFSTNWKTQSYLNVKRPKKPFGINGHVFFANDTAHVEWVKYKASNLQHLSELYNPTLFYGKSGNKEAKVAYKVGNDTIYKKLNPSRLVNSLTLGSTVKNLKVDFIKADSIPVYGFNFDDGKGVHVDNFSNRGNSGLPITTFNTEVMRQFQEKLGYDLIVLHYGTNVLNYGSYNYGWYERKMTNVVNHLRECFPGVAILIVSTADKSTKYDLEMKTDSAVVPLTNAQKKYAIQSQSGYINLYTLMGGDGSMVKWVEETPASANKDYTHFNHRGAKKISDLIYNQISQGYEQYKKLRAARKAPAVPKAVVKKDSVTVKKDTTHVQ</sequence>
<dbReference type="AlphaFoldDB" id="A0A4S3ZXL4"/>
<evidence type="ECO:0000256" key="1">
    <source>
        <dbReference type="SAM" id="Phobius"/>
    </source>
</evidence>
<evidence type="ECO:0008006" key="4">
    <source>
        <dbReference type="Google" id="ProtNLM"/>
    </source>
</evidence>
<dbReference type="RefSeq" id="WP_136403170.1">
    <property type="nucleotide sequence ID" value="NZ_SSNZ01000003.1"/>
</dbReference>
<dbReference type="SUPFAM" id="SSF52266">
    <property type="entry name" value="SGNH hydrolase"/>
    <property type="match status" value="1"/>
</dbReference>
<dbReference type="InterPro" id="IPR036514">
    <property type="entry name" value="SGNH_hydro_sf"/>
</dbReference>
<accession>A0A4S3ZXL4</accession>
<dbReference type="GO" id="GO:0016788">
    <property type="term" value="F:hydrolase activity, acting on ester bonds"/>
    <property type="evidence" value="ECO:0007669"/>
    <property type="project" value="UniProtKB-ARBA"/>
</dbReference>
<organism evidence="2 3">
    <name type="scientific">Flavobacterium supellecticarium</name>
    <dbReference type="NCBI Taxonomy" id="2565924"/>
    <lineage>
        <taxon>Bacteria</taxon>
        <taxon>Pseudomonadati</taxon>
        <taxon>Bacteroidota</taxon>
        <taxon>Flavobacteriia</taxon>
        <taxon>Flavobacteriales</taxon>
        <taxon>Flavobacteriaceae</taxon>
        <taxon>Flavobacterium</taxon>
    </lineage>
</organism>
<keyword evidence="1" id="KW-0812">Transmembrane</keyword>
<name>A0A4S3ZXL4_9FLAO</name>
<feature type="transmembrane region" description="Helical" evidence="1">
    <location>
        <begin position="6"/>
        <end position="25"/>
    </location>
</feature>
<comment type="caution">
    <text evidence="2">The sequence shown here is derived from an EMBL/GenBank/DDBJ whole genome shotgun (WGS) entry which is preliminary data.</text>
</comment>
<dbReference type="EMBL" id="SSNZ01000003">
    <property type="protein sequence ID" value="THF50629.1"/>
    <property type="molecule type" value="Genomic_DNA"/>
</dbReference>
<proteinExistence type="predicted"/>
<gene>
    <name evidence="2" type="ORF">E6C50_10425</name>
</gene>
<keyword evidence="1" id="KW-0472">Membrane</keyword>
<dbReference type="Gene3D" id="2.60.120.1360">
    <property type="match status" value="1"/>
</dbReference>
<evidence type="ECO:0000313" key="2">
    <source>
        <dbReference type="EMBL" id="THF50629.1"/>
    </source>
</evidence>
<reference evidence="2 3" key="1">
    <citation type="submission" date="2019-04" db="EMBL/GenBank/DDBJ databases">
        <title>Flavobacterium sp. nov. isolated from construction timber.</title>
        <authorList>
            <person name="Lin S.-Y."/>
            <person name="Chang C.-T."/>
            <person name="Young C.-C."/>
        </authorList>
    </citation>
    <scope>NUCLEOTIDE SEQUENCE [LARGE SCALE GENOMIC DNA]</scope>
    <source>
        <strain evidence="2 3">CC-CTC003</strain>
    </source>
</reference>
<protein>
    <recommendedName>
        <fullName evidence="4">Lysophospholipase L1</fullName>
    </recommendedName>
</protein>
<dbReference type="Proteomes" id="UP000307507">
    <property type="component" value="Unassembled WGS sequence"/>
</dbReference>
<keyword evidence="3" id="KW-1185">Reference proteome</keyword>
<evidence type="ECO:0000313" key="3">
    <source>
        <dbReference type="Proteomes" id="UP000307507"/>
    </source>
</evidence>
<dbReference type="OrthoDB" id="9810515at2"/>